<comment type="caution">
    <text evidence="2">The sequence shown here is derived from an EMBL/GenBank/DDBJ whole genome shotgun (WGS) entry which is preliminary data.</text>
</comment>
<dbReference type="InterPro" id="IPR029034">
    <property type="entry name" value="Cystine-knot_cytokine"/>
</dbReference>
<gene>
    <name evidence="2" type="ORF">EVAR_43155_1</name>
</gene>
<organism evidence="2 3">
    <name type="scientific">Eumeta variegata</name>
    <name type="common">Bagworm moth</name>
    <name type="synonym">Eumeta japonica</name>
    <dbReference type="NCBI Taxonomy" id="151549"/>
    <lineage>
        <taxon>Eukaryota</taxon>
        <taxon>Metazoa</taxon>
        <taxon>Ecdysozoa</taxon>
        <taxon>Arthropoda</taxon>
        <taxon>Hexapoda</taxon>
        <taxon>Insecta</taxon>
        <taxon>Pterygota</taxon>
        <taxon>Neoptera</taxon>
        <taxon>Endopterygota</taxon>
        <taxon>Lepidoptera</taxon>
        <taxon>Glossata</taxon>
        <taxon>Ditrysia</taxon>
        <taxon>Tineoidea</taxon>
        <taxon>Psychidae</taxon>
        <taxon>Oiketicinae</taxon>
        <taxon>Eumeta</taxon>
    </lineage>
</organism>
<dbReference type="SUPFAM" id="SSF57501">
    <property type="entry name" value="Cystine-knot cytokines"/>
    <property type="match status" value="1"/>
</dbReference>
<evidence type="ECO:0000313" key="3">
    <source>
        <dbReference type="Proteomes" id="UP000299102"/>
    </source>
</evidence>
<dbReference type="GO" id="GO:0005576">
    <property type="term" value="C:extracellular region"/>
    <property type="evidence" value="ECO:0007669"/>
    <property type="project" value="TreeGrafter"/>
</dbReference>
<dbReference type="GO" id="GO:0005121">
    <property type="term" value="F:Toll binding"/>
    <property type="evidence" value="ECO:0007669"/>
    <property type="project" value="TreeGrafter"/>
</dbReference>
<keyword evidence="3" id="KW-1185">Reference proteome</keyword>
<dbReference type="GO" id="GO:0008083">
    <property type="term" value="F:growth factor activity"/>
    <property type="evidence" value="ECO:0007669"/>
    <property type="project" value="TreeGrafter"/>
</dbReference>
<dbReference type="PANTHER" id="PTHR23199:SF7">
    <property type="entry name" value="RE45222P"/>
    <property type="match status" value="1"/>
</dbReference>
<protein>
    <submittedName>
        <fullName evidence="2">Uncharacterized protein</fullName>
    </submittedName>
</protein>
<sequence length="257" mass="27463">MKYLRVIPEGVTELGPPTPCPARVEYATPVFARNYQGVAIRGANPYEGYFTQTIEVTRCMQSRCHYLDGGCLSSPRWVSLLVAELHYPHVLLSPDTAATPAQGSAQGPATPTLDDFQDYQQYLQKRAGSAPAGVAGGSDGSGSAPAGSGERPHCDGHDHLGSRSVVESKLNAGRGAIAKAGTGSGVEIERGTEIRIKSVTVIRFRSRVRIDIGNGAESAALLRLVLGPWFMQVLEARLLRALRPPEDTLLRSLVPSS</sequence>
<evidence type="ECO:0000256" key="1">
    <source>
        <dbReference type="SAM" id="MobiDB-lite"/>
    </source>
</evidence>
<feature type="compositionally biased region" description="Basic and acidic residues" evidence="1">
    <location>
        <begin position="150"/>
        <end position="161"/>
    </location>
</feature>
<dbReference type="GO" id="GO:0021556">
    <property type="term" value="P:central nervous system formation"/>
    <property type="evidence" value="ECO:0007669"/>
    <property type="project" value="TreeGrafter"/>
</dbReference>
<dbReference type="GO" id="GO:0045087">
    <property type="term" value="P:innate immune response"/>
    <property type="evidence" value="ECO:0007669"/>
    <property type="project" value="TreeGrafter"/>
</dbReference>
<reference evidence="2 3" key="1">
    <citation type="journal article" date="2019" name="Commun. Biol.">
        <title>The bagworm genome reveals a unique fibroin gene that provides high tensile strength.</title>
        <authorList>
            <person name="Kono N."/>
            <person name="Nakamura H."/>
            <person name="Ohtoshi R."/>
            <person name="Tomita M."/>
            <person name="Numata K."/>
            <person name="Arakawa K."/>
        </authorList>
    </citation>
    <scope>NUCLEOTIDE SEQUENCE [LARGE SCALE GENOMIC DNA]</scope>
</reference>
<dbReference type="Proteomes" id="UP000299102">
    <property type="component" value="Unassembled WGS sequence"/>
</dbReference>
<evidence type="ECO:0000313" key="2">
    <source>
        <dbReference type="EMBL" id="GBP64378.1"/>
    </source>
</evidence>
<dbReference type="AlphaFoldDB" id="A0A4C1XLP5"/>
<proteinExistence type="predicted"/>
<dbReference type="STRING" id="151549.A0A4C1XLP5"/>
<dbReference type="InterPro" id="IPR052444">
    <property type="entry name" value="Spz/Toll_ligand-like"/>
</dbReference>
<accession>A0A4C1XLP5</accession>
<dbReference type="PANTHER" id="PTHR23199">
    <property type="entry name" value="NEUROTROPHIN 1-RELATED"/>
    <property type="match status" value="1"/>
</dbReference>
<dbReference type="EMBL" id="BGZK01000896">
    <property type="protein sequence ID" value="GBP64378.1"/>
    <property type="molecule type" value="Genomic_DNA"/>
</dbReference>
<feature type="region of interest" description="Disordered" evidence="1">
    <location>
        <begin position="129"/>
        <end position="161"/>
    </location>
</feature>
<name>A0A4C1XLP5_EUMVA</name>